<dbReference type="EMBL" id="FNVG01000001">
    <property type="protein sequence ID" value="SEF40566.1"/>
    <property type="molecule type" value="Genomic_DNA"/>
</dbReference>
<protein>
    <submittedName>
        <fullName evidence="2">Uncharacterized protein</fullName>
    </submittedName>
</protein>
<evidence type="ECO:0000313" key="2">
    <source>
        <dbReference type="EMBL" id="SEF40566.1"/>
    </source>
</evidence>
<dbReference type="AlphaFoldDB" id="A0A1H5RQE6"/>
<evidence type="ECO:0000313" key="3">
    <source>
        <dbReference type="Proteomes" id="UP000236721"/>
    </source>
</evidence>
<organism evidence="2 3">
    <name type="scientific">Vibrio hangzhouensis</name>
    <dbReference type="NCBI Taxonomy" id="462991"/>
    <lineage>
        <taxon>Bacteria</taxon>
        <taxon>Pseudomonadati</taxon>
        <taxon>Pseudomonadota</taxon>
        <taxon>Gammaproteobacteria</taxon>
        <taxon>Vibrionales</taxon>
        <taxon>Vibrionaceae</taxon>
        <taxon>Vibrio</taxon>
    </lineage>
</organism>
<proteinExistence type="predicted"/>
<gene>
    <name evidence="2" type="ORF">SAMN04488244_10170</name>
</gene>
<evidence type="ECO:0000256" key="1">
    <source>
        <dbReference type="SAM" id="MobiDB-lite"/>
    </source>
</evidence>
<sequence length="159" mass="18151">MKKQTPPSYLAKGARFKTDKHGYVTVIDYYNHYTIIVEFENTGNIRATTSAKLRSGDVSDRSVPPDSMMVGKVVQSEKHGELTIDRFESDKLVLLRTAEGEEVRMLFPALQNLIDQQNNPSDTSEEEPKVTSLNDLTKRNKKTRDVNKLLKKMLRDYGK</sequence>
<keyword evidence="3" id="KW-1185">Reference proteome</keyword>
<dbReference type="Proteomes" id="UP000236721">
    <property type="component" value="Unassembled WGS sequence"/>
</dbReference>
<dbReference type="OrthoDB" id="6399410at2"/>
<reference evidence="3" key="1">
    <citation type="submission" date="2016-10" db="EMBL/GenBank/DDBJ databases">
        <authorList>
            <person name="Varghese N."/>
            <person name="Submissions S."/>
        </authorList>
    </citation>
    <scope>NUCLEOTIDE SEQUENCE [LARGE SCALE GENOMIC DNA]</scope>
    <source>
        <strain evidence="3">CGMCC 1.7062</strain>
    </source>
</reference>
<dbReference type="RefSeq" id="WP_103878332.1">
    <property type="nucleotide sequence ID" value="NZ_FNVG01000001.1"/>
</dbReference>
<accession>A0A1H5RQE6</accession>
<name>A0A1H5RQE6_9VIBR</name>
<feature type="region of interest" description="Disordered" evidence="1">
    <location>
        <begin position="115"/>
        <end position="144"/>
    </location>
</feature>